<accession>A0A1F6DH39</accession>
<name>A0A1F6DH39_9BACT</name>
<dbReference type="EMBL" id="MFLA01000001">
    <property type="protein sequence ID" value="OGG60779.1"/>
    <property type="molecule type" value="Genomic_DNA"/>
</dbReference>
<dbReference type="Proteomes" id="UP000176377">
    <property type="component" value="Unassembled WGS sequence"/>
</dbReference>
<organism evidence="1 2">
    <name type="scientific">Candidatus Kaiserbacteria bacterium RIFCSPHIGHO2_01_FULL_56_24</name>
    <dbReference type="NCBI Taxonomy" id="1798487"/>
    <lineage>
        <taxon>Bacteria</taxon>
        <taxon>Candidatus Kaiseribacteriota</taxon>
    </lineage>
</organism>
<evidence type="ECO:0000313" key="2">
    <source>
        <dbReference type="Proteomes" id="UP000176377"/>
    </source>
</evidence>
<proteinExistence type="predicted"/>
<sequence length="98" mass="11059">METRTSACIPTVHFRSEGIGPFSPPPAQAIPLIGDYEVISCTAHEGRAGWWYARMQQRYDGSYEEGDVRVISMIAFRPSVVVHLIRCREGNLSYLEAR</sequence>
<dbReference type="AlphaFoldDB" id="A0A1F6DH39"/>
<evidence type="ECO:0000313" key="1">
    <source>
        <dbReference type="EMBL" id="OGG60779.1"/>
    </source>
</evidence>
<gene>
    <name evidence="1" type="ORF">A2765_01550</name>
</gene>
<protein>
    <submittedName>
        <fullName evidence="1">Uncharacterized protein</fullName>
    </submittedName>
</protein>
<reference evidence="1 2" key="1">
    <citation type="journal article" date="2016" name="Nat. Commun.">
        <title>Thousands of microbial genomes shed light on interconnected biogeochemical processes in an aquifer system.</title>
        <authorList>
            <person name="Anantharaman K."/>
            <person name="Brown C.T."/>
            <person name="Hug L.A."/>
            <person name="Sharon I."/>
            <person name="Castelle C.J."/>
            <person name="Probst A.J."/>
            <person name="Thomas B.C."/>
            <person name="Singh A."/>
            <person name="Wilkins M.J."/>
            <person name="Karaoz U."/>
            <person name="Brodie E.L."/>
            <person name="Williams K.H."/>
            <person name="Hubbard S.S."/>
            <person name="Banfield J.F."/>
        </authorList>
    </citation>
    <scope>NUCLEOTIDE SEQUENCE [LARGE SCALE GENOMIC DNA]</scope>
</reference>
<comment type="caution">
    <text evidence="1">The sequence shown here is derived from an EMBL/GenBank/DDBJ whole genome shotgun (WGS) entry which is preliminary data.</text>
</comment>